<accession>A0A2Z2NY87</accession>
<evidence type="ECO:0000313" key="2">
    <source>
        <dbReference type="EMBL" id="ASJ76416.1"/>
    </source>
</evidence>
<feature type="transmembrane region" description="Helical" evidence="1">
    <location>
        <begin position="174"/>
        <end position="195"/>
    </location>
</feature>
<reference evidence="2 3" key="1">
    <citation type="submission" date="2016-12" db="EMBL/GenBank/DDBJ databases">
        <authorList>
            <person name="Song W.-J."/>
            <person name="Kurnit D.M."/>
        </authorList>
    </citation>
    <scope>NUCLEOTIDE SEQUENCE [LARGE SCALE GENOMIC DNA]</scope>
    <source>
        <strain evidence="2 3">IMCC3135</strain>
    </source>
</reference>
<gene>
    <name evidence="2" type="ORF">IMCC3135_31845</name>
</gene>
<dbReference type="AlphaFoldDB" id="A0A2Z2NY87"/>
<name>A0A2Z2NY87_9GAMM</name>
<feature type="transmembrane region" description="Helical" evidence="1">
    <location>
        <begin position="57"/>
        <end position="76"/>
    </location>
</feature>
<dbReference type="KEGG" id="gai:IMCC3135_31845"/>
<evidence type="ECO:0008006" key="4">
    <source>
        <dbReference type="Google" id="ProtNLM"/>
    </source>
</evidence>
<dbReference type="EMBL" id="CP018632">
    <property type="protein sequence ID" value="ASJ76416.1"/>
    <property type="molecule type" value="Genomic_DNA"/>
</dbReference>
<evidence type="ECO:0000313" key="3">
    <source>
        <dbReference type="Proteomes" id="UP000250079"/>
    </source>
</evidence>
<feature type="transmembrane region" description="Helical" evidence="1">
    <location>
        <begin position="112"/>
        <end position="132"/>
    </location>
</feature>
<organism evidence="2 3">
    <name type="scientific">Granulosicoccus antarcticus IMCC3135</name>
    <dbReference type="NCBI Taxonomy" id="1192854"/>
    <lineage>
        <taxon>Bacteria</taxon>
        <taxon>Pseudomonadati</taxon>
        <taxon>Pseudomonadota</taxon>
        <taxon>Gammaproteobacteria</taxon>
        <taxon>Chromatiales</taxon>
        <taxon>Granulosicoccaceae</taxon>
        <taxon>Granulosicoccus</taxon>
    </lineage>
</organism>
<sequence>MERLSKRRMIHAGVGDTIEPFRNARRFCTVRELIQQYFNIAFLMGKPQDLPKGRGQLKIGIALAVVSYVMALAVPFGVERAFLQSLIDIGCTGLVIWLALSIVGHPGRFEQAFGGLSGASLFINMAAVPLFALRPASLEPGGGAVGTLADFVLLVWGLSLMAHVIRHTFEVRMFVSVVMSLAYFIVLSTVIGSIWPESLVNVEPDEVSLQGAAPTTSLGGQGGTQWIITA</sequence>
<keyword evidence="1" id="KW-0812">Transmembrane</keyword>
<evidence type="ECO:0000256" key="1">
    <source>
        <dbReference type="SAM" id="Phobius"/>
    </source>
</evidence>
<keyword evidence="1" id="KW-0472">Membrane</keyword>
<protein>
    <recommendedName>
        <fullName evidence="4">Yip1 domain-containing protein</fullName>
    </recommendedName>
</protein>
<keyword evidence="3" id="KW-1185">Reference proteome</keyword>
<keyword evidence="1" id="KW-1133">Transmembrane helix</keyword>
<feature type="transmembrane region" description="Helical" evidence="1">
    <location>
        <begin position="144"/>
        <end position="162"/>
    </location>
</feature>
<proteinExistence type="predicted"/>
<feature type="transmembrane region" description="Helical" evidence="1">
    <location>
        <begin position="82"/>
        <end position="100"/>
    </location>
</feature>
<dbReference type="Proteomes" id="UP000250079">
    <property type="component" value="Chromosome"/>
</dbReference>